<evidence type="ECO:0000313" key="3">
    <source>
        <dbReference type="RefSeq" id="XP_008574550.1"/>
    </source>
</evidence>
<gene>
    <name evidence="3" type="primary">DEFB135</name>
</gene>
<evidence type="ECO:0000256" key="1">
    <source>
        <dbReference type="SAM" id="SignalP"/>
    </source>
</evidence>
<protein>
    <submittedName>
        <fullName evidence="3">Beta-defensin 135</fullName>
    </submittedName>
</protein>
<organism evidence="2 3">
    <name type="scientific">Galeopterus variegatus</name>
    <name type="common">Malayan flying lemur</name>
    <name type="synonym">Cynocephalus variegatus</name>
    <dbReference type="NCBI Taxonomy" id="482537"/>
    <lineage>
        <taxon>Eukaryota</taxon>
        <taxon>Metazoa</taxon>
        <taxon>Chordata</taxon>
        <taxon>Craniata</taxon>
        <taxon>Vertebrata</taxon>
        <taxon>Euteleostomi</taxon>
        <taxon>Mammalia</taxon>
        <taxon>Eutheria</taxon>
        <taxon>Euarchontoglires</taxon>
        <taxon>Dermoptera</taxon>
        <taxon>Cynocephalidae</taxon>
        <taxon>Galeopterus</taxon>
    </lineage>
</organism>
<keyword evidence="2" id="KW-1185">Reference proteome</keyword>
<evidence type="ECO:0000313" key="2">
    <source>
        <dbReference type="Proteomes" id="UP000694923"/>
    </source>
</evidence>
<feature type="signal peptide" evidence="1">
    <location>
        <begin position="1"/>
        <end position="21"/>
    </location>
</feature>
<feature type="chain" id="PRO_5047004141" evidence="1">
    <location>
        <begin position="22"/>
        <end position="40"/>
    </location>
</feature>
<name>A0ABM0R1Q9_GALVR</name>
<accession>A0ABM0R1Q9</accession>
<keyword evidence="1" id="KW-0732">Signal</keyword>
<sequence>MRCLLLVLILVLLSHVLPVTSGPNAYIKHVFSSCWRMKGT</sequence>
<dbReference type="GeneID" id="103593368"/>
<reference evidence="3" key="1">
    <citation type="submission" date="2025-08" db="UniProtKB">
        <authorList>
            <consortium name="RefSeq"/>
        </authorList>
    </citation>
    <scope>IDENTIFICATION</scope>
</reference>
<dbReference type="RefSeq" id="XP_008574550.1">
    <property type="nucleotide sequence ID" value="XM_008576328.1"/>
</dbReference>
<proteinExistence type="predicted"/>
<dbReference type="Proteomes" id="UP000694923">
    <property type="component" value="Unplaced"/>
</dbReference>
<feature type="non-terminal residue" evidence="3">
    <location>
        <position position="40"/>
    </location>
</feature>